<dbReference type="VEuPathDB" id="PlasmoDB:PmUG01_07014100"/>
<dbReference type="EMBL" id="LT594495">
    <property type="protein sequence ID" value="SBT70804.1"/>
    <property type="molecule type" value="Genomic_DNA"/>
</dbReference>
<dbReference type="AlphaFoldDB" id="A0A1C3KBC1"/>
<organism evidence="2 3">
    <name type="scientific">Plasmodium malariae</name>
    <dbReference type="NCBI Taxonomy" id="5858"/>
    <lineage>
        <taxon>Eukaryota</taxon>
        <taxon>Sar</taxon>
        <taxon>Alveolata</taxon>
        <taxon>Apicomplexa</taxon>
        <taxon>Aconoidasida</taxon>
        <taxon>Haemosporida</taxon>
        <taxon>Plasmodiidae</taxon>
        <taxon>Plasmodium</taxon>
        <taxon>Plasmodium (Plasmodium)</taxon>
    </lineage>
</organism>
<evidence type="ECO:0000313" key="3">
    <source>
        <dbReference type="Proteomes" id="UP000219799"/>
    </source>
</evidence>
<sequence length="220" mass="26472">MSRKNKINIYIFLRIVFLLTFLIYKLENSNNYTFRNSCNNKSNLGERKYFKNSRLMNETEHIYVHQYTAVKSEESDNNNTLYCKGKNESFLKTLLEEYQQADKEDQCADLSDKGVLLDLMNKILLKEKLLNPSFSNIKSVKFVPYKNSYMDDLEGINRIKDLSEKSKLYRSPCLRMKYKFYRCFRKFFRKIRKILIFLYKVNKHVIKNILIIINNTLIQR</sequence>
<dbReference type="Proteomes" id="UP000219799">
    <property type="component" value="Chromosome 7"/>
</dbReference>
<reference evidence="2 3" key="1">
    <citation type="submission" date="2016-06" db="EMBL/GenBank/DDBJ databases">
        <authorList>
            <consortium name="Pathogen Informatics"/>
        </authorList>
    </citation>
    <scope>NUCLEOTIDE SEQUENCE [LARGE SCALE GENOMIC DNA]</scope>
    <source>
        <strain evidence="2">PmlGA01</strain>
    </source>
</reference>
<name>A0A1C3KBC1_PLAMA</name>
<feature type="transmembrane region" description="Helical" evidence="1">
    <location>
        <begin position="7"/>
        <end position="26"/>
    </location>
</feature>
<proteinExistence type="predicted"/>
<keyword evidence="1" id="KW-0812">Transmembrane</keyword>
<gene>
    <name evidence="2" type="primary">PmlGA01_070005100</name>
    <name evidence="2" type="ORF">PMLGA01_070005100</name>
</gene>
<keyword evidence="1" id="KW-1133">Transmembrane helix</keyword>
<keyword evidence="1" id="KW-0472">Membrane</keyword>
<accession>A0A1C3KBC1</accession>
<protein>
    <submittedName>
        <fullName evidence="2">Uncharacterized protein</fullName>
    </submittedName>
</protein>
<evidence type="ECO:0000313" key="2">
    <source>
        <dbReference type="EMBL" id="SBT70804.1"/>
    </source>
</evidence>
<evidence type="ECO:0000256" key="1">
    <source>
        <dbReference type="SAM" id="Phobius"/>
    </source>
</evidence>